<proteinExistence type="inferred from homology"/>
<feature type="chain" id="PRO_5026131017" description="Peptidase A1 domain-containing protein" evidence="7">
    <location>
        <begin position="22"/>
        <end position="389"/>
    </location>
</feature>
<name>A0A6G0WZ59_9STRA</name>
<evidence type="ECO:0000256" key="7">
    <source>
        <dbReference type="SAM" id="SignalP"/>
    </source>
</evidence>
<dbReference type="PANTHER" id="PTHR47966:SF51">
    <property type="entry name" value="BETA-SITE APP-CLEAVING ENZYME, ISOFORM A-RELATED"/>
    <property type="match status" value="1"/>
</dbReference>
<evidence type="ECO:0000256" key="3">
    <source>
        <dbReference type="ARBA" id="ARBA00022750"/>
    </source>
</evidence>
<dbReference type="PANTHER" id="PTHR47966">
    <property type="entry name" value="BETA-SITE APP-CLEAVING ENZYME, ISOFORM A-RELATED"/>
    <property type="match status" value="1"/>
</dbReference>
<evidence type="ECO:0000256" key="1">
    <source>
        <dbReference type="ARBA" id="ARBA00007447"/>
    </source>
</evidence>
<keyword evidence="7" id="KW-0732">Signal</keyword>
<evidence type="ECO:0000256" key="2">
    <source>
        <dbReference type="ARBA" id="ARBA00022670"/>
    </source>
</evidence>
<dbReference type="PRINTS" id="PR00792">
    <property type="entry name" value="PEPSIN"/>
</dbReference>
<dbReference type="CDD" id="cd05471">
    <property type="entry name" value="pepsin_like"/>
    <property type="match status" value="1"/>
</dbReference>
<comment type="similarity">
    <text evidence="1 5">Belongs to the peptidase A1 family.</text>
</comment>
<comment type="caution">
    <text evidence="9">The sequence shown here is derived from an EMBL/GenBank/DDBJ whole genome shotgun (WGS) entry which is preliminary data.</text>
</comment>
<feature type="transmembrane region" description="Helical" evidence="6">
    <location>
        <begin position="340"/>
        <end position="358"/>
    </location>
</feature>
<feature type="active site" evidence="4">
    <location>
        <position position="226"/>
    </location>
</feature>
<dbReference type="InterPro" id="IPR001461">
    <property type="entry name" value="Aspartic_peptidase_A1"/>
</dbReference>
<dbReference type="PROSITE" id="PS00141">
    <property type="entry name" value="ASP_PROTEASE"/>
    <property type="match status" value="1"/>
</dbReference>
<keyword evidence="10" id="KW-1185">Reference proteome</keyword>
<evidence type="ECO:0000256" key="4">
    <source>
        <dbReference type="PIRSR" id="PIRSR601461-1"/>
    </source>
</evidence>
<protein>
    <recommendedName>
        <fullName evidence="8">Peptidase A1 domain-containing protein</fullName>
    </recommendedName>
</protein>
<keyword evidence="6" id="KW-0812">Transmembrane</keyword>
<dbReference type="SUPFAM" id="SSF50630">
    <property type="entry name" value="Acid proteases"/>
    <property type="match status" value="1"/>
</dbReference>
<feature type="domain" description="Peptidase A1" evidence="8">
    <location>
        <begin position="37"/>
        <end position="336"/>
    </location>
</feature>
<feature type="signal peptide" evidence="7">
    <location>
        <begin position="1"/>
        <end position="21"/>
    </location>
</feature>
<dbReference type="InterPro" id="IPR033121">
    <property type="entry name" value="PEPTIDASE_A1"/>
</dbReference>
<dbReference type="GO" id="GO:0004190">
    <property type="term" value="F:aspartic-type endopeptidase activity"/>
    <property type="evidence" value="ECO:0007669"/>
    <property type="project" value="UniProtKB-KW"/>
</dbReference>
<keyword evidence="6" id="KW-1133">Transmembrane helix</keyword>
<dbReference type="Gene3D" id="2.40.70.10">
    <property type="entry name" value="Acid Proteases"/>
    <property type="match status" value="2"/>
</dbReference>
<dbReference type="GO" id="GO:0006508">
    <property type="term" value="P:proteolysis"/>
    <property type="evidence" value="ECO:0007669"/>
    <property type="project" value="UniProtKB-KW"/>
</dbReference>
<dbReference type="EMBL" id="VJMJ01000128">
    <property type="protein sequence ID" value="KAF0732851.1"/>
    <property type="molecule type" value="Genomic_DNA"/>
</dbReference>
<sequence>MTTWRCALILCAAACIPQGLGLHSELHAKTSEHQTQYAVTIAIGTPPQEFNVIVDTGSSDLWVQGVACSSCNAGPRFDASKSSTYHPGKSSANIGQDRVALGSLVLADDMQFGVVYSEDASITAVLQNSGILGLGYYSFYAMASFTFPCVQDYISSFALSLDPTNPVLSINEHLPAYEEASIVWASMPVEQLGGLLTYWIVGMPDATLGSLQLCGNTTSRCQAVLDTGTGYIAVPTSAWPAVVQLFEEVGCEAALASSGPFICPSDADLPTFHFTLGTMHGYACTIEPRMYSFRESMDSIVVGLIASPLDIWILGSLFLQQYYTIFDVEHRQVHEVVAERLLVLGVMAMSFAAVYSILRQSNGPRKYNWDYKTTTDDVLLVSLLERRPA</sequence>
<dbReference type="InterPro" id="IPR034164">
    <property type="entry name" value="Pepsin-like_dom"/>
</dbReference>
<keyword evidence="5" id="KW-0378">Hydrolase</keyword>
<evidence type="ECO:0000259" key="8">
    <source>
        <dbReference type="PROSITE" id="PS51767"/>
    </source>
</evidence>
<dbReference type="InterPro" id="IPR021109">
    <property type="entry name" value="Peptidase_aspartic_dom_sf"/>
</dbReference>
<accession>A0A6G0WZ59</accession>
<dbReference type="PROSITE" id="PS51767">
    <property type="entry name" value="PEPTIDASE_A1"/>
    <property type="match status" value="1"/>
</dbReference>
<feature type="transmembrane region" description="Helical" evidence="6">
    <location>
        <begin position="300"/>
        <end position="319"/>
    </location>
</feature>
<evidence type="ECO:0000256" key="5">
    <source>
        <dbReference type="RuleBase" id="RU000454"/>
    </source>
</evidence>
<dbReference type="InterPro" id="IPR001969">
    <property type="entry name" value="Aspartic_peptidase_AS"/>
</dbReference>
<evidence type="ECO:0000256" key="6">
    <source>
        <dbReference type="SAM" id="Phobius"/>
    </source>
</evidence>
<feature type="active site" evidence="4">
    <location>
        <position position="55"/>
    </location>
</feature>
<keyword evidence="2 5" id="KW-0645">Protease</keyword>
<evidence type="ECO:0000313" key="9">
    <source>
        <dbReference type="EMBL" id="KAF0732851.1"/>
    </source>
</evidence>
<gene>
    <name evidence="9" type="ORF">Ae201684_010178</name>
</gene>
<dbReference type="AlphaFoldDB" id="A0A6G0WZ59"/>
<keyword evidence="6" id="KW-0472">Membrane</keyword>
<evidence type="ECO:0000313" key="10">
    <source>
        <dbReference type="Proteomes" id="UP000481153"/>
    </source>
</evidence>
<dbReference type="Proteomes" id="UP000481153">
    <property type="component" value="Unassembled WGS sequence"/>
</dbReference>
<dbReference type="Pfam" id="PF00026">
    <property type="entry name" value="Asp"/>
    <property type="match status" value="1"/>
</dbReference>
<reference evidence="9 10" key="1">
    <citation type="submission" date="2019-07" db="EMBL/GenBank/DDBJ databases">
        <title>Genomics analysis of Aphanomyces spp. identifies a new class of oomycete effector associated with host adaptation.</title>
        <authorList>
            <person name="Gaulin E."/>
        </authorList>
    </citation>
    <scope>NUCLEOTIDE SEQUENCE [LARGE SCALE GENOMIC DNA]</scope>
    <source>
        <strain evidence="9 10">ATCC 201684</strain>
    </source>
</reference>
<organism evidence="9 10">
    <name type="scientific">Aphanomyces euteiches</name>
    <dbReference type="NCBI Taxonomy" id="100861"/>
    <lineage>
        <taxon>Eukaryota</taxon>
        <taxon>Sar</taxon>
        <taxon>Stramenopiles</taxon>
        <taxon>Oomycota</taxon>
        <taxon>Saprolegniomycetes</taxon>
        <taxon>Saprolegniales</taxon>
        <taxon>Verrucalvaceae</taxon>
        <taxon>Aphanomyces</taxon>
    </lineage>
</organism>
<keyword evidence="3 5" id="KW-0064">Aspartyl protease</keyword>
<dbReference type="VEuPathDB" id="FungiDB:AeMF1_018698"/>